<sequence length="78" mass="8131">MEAKQSSVRIYVDEDDDATTARAVLSTGDDTHVVGVGRARRDPTDAPVPGIGDELAIARALADLTRKLSAIGPEDIAG</sequence>
<dbReference type="InterPro" id="IPR038070">
    <property type="entry name" value="Rv2632c-like_sf"/>
</dbReference>
<dbReference type="Gene3D" id="3.30.160.240">
    <property type="entry name" value="Rv1738"/>
    <property type="match status" value="1"/>
</dbReference>
<dbReference type="SUPFAM" id="SSF143212">
    <property type="entry name" value="Rv2632c-like"/>
    <property type="match status" value="1"/>
</dbReference>
<name>A0ABW6T0S8_9ACTN</name>
<accession>A0ABW6T0S8</accession>
<dbReference type="Pfam" id="PF08962">
    <property type="entry name" value="Rv2632c-like"/>
    <property type="match status" value="1"/>
</dbReference>
<organism evidence="1 2">
    <name type="scientific">Microtetraspora malaysiensis</name>
    <dbReference type="NCBI Taxonomy" id="161358"/>
    <lineage>
        <taxon>Bacteria</taxon>
        <taxon>Bacillati</taxon>
        <taxon>Actinomycetota</taxon>
        <taxon>Actinomycetes</taxon>
        <taxon>Streptosporangiales</taxon>
        <taxon>Streptosporangiaceae</taxon>
        <taxon>Microtetraspora</taxon>
    </lineage>
</organism>
<evidence type="ECO:0000313" key="2">
    <source>
        <dbReference type="Proteomes" id="UP001602013"/>
    </source>
</evidence>
<dbReference type="InterPro" id="IPR015057">
    <property type="entry name" value="Rv2632c-like"/>
</dbReference>
<comment type="caution">
    <text evidence="1">The sequence shown here is derived from an EMBL/GenBank/DDBJ whole genome shotgun (WGS) entry which is preliminary data.</text>
</comment>
<reference evidence="1 2" key="1">
    <citation type="submission" date="2024-10" db="EMBL/GenBank/DDBJ databases">
        <title>The Natural Products Discovery Center: Release of the First 8490 Sequenced Strains for Exploring Actinobacteria Biosynthetic Diversity.</title>
        <authorList>
            <person name="Kalkreuter E."/>
            <person name="Kautsar S.A."/>
            <person name="Yang D."/>
            <person name="Bader C.D."/>
            <person name="Teijaro C.N."/>
            <person name="Fluegel L."/>
            <person name="Davis C.M."/>
            <person name="Simpson J.R."/>
            <person name="Lauterbach L."/>
            <person name="Steele A.D."/>
            <person name="Gui C."/>
            <person name="Meng S."/>
            <person name="Li G."/>
            <person name="Viehrig K."/>
            <person name="Ye F."/>
            <person name="Su P."/>
            <person name="Kiefer A.F."/>
            <person name="Nichols A."/>
            <person name="Cepeda A.J."/>
            <person name="Yan W."/>
            <person name="Fan B."/>
            <person name="Jiang Y."/>
            <person name="Adhikari A."/>
            <person name="Zheng C.-J."/>
            <person name="Schuster L."/>
            <person name="Cowan T.M."/>
            <person name="Smanski M.J."/>
            <person name="Chevrette M.G."/>
            <person name="De Carvalho L.P.S."/>
            <person name="Shen B."/>
        </authorList>
    </citation>
    <scope>NUCLEOTIDE SEQUENCE [LARGE SCALE GENOMIC DNA]</scope>
    <source>
        <strain evidence="1 2">NPDC002173</strain>
    </source>
</reference>
<dbReference type="EMBL" id="JBIASD010000026">
    <property type="protein sequence ID" value="MFF3669977.1"/>
    <property type="molecule type" value="Genomic_DNA"/>
</dbReference>
<dbReference type="Proteomes" id="UP001602013">
    <property type="component" value="Unassembled WGS sequence"/>
</dbReference>
<evidence type="ECO:0000313" key="1">
    <source>
        <dbReference type="EMBL" id="MFF3669977.1"/>
    </source>
</evidence>
<dbReference type="RefSeq" id="WP_387416246.1">
    <property type="nucleotide sequence ID" value="NZ_JBIASD010000026.1"/>
</dbReference>
<gene>
    <name evidence="1" type="ORF">ACFYXI_30755</name>
</gene>
<proteinExistence type="predicted"/>
<keyword evidence="2" id="KW-1185">Reference proteome</keyword>
<protein>
    <submittedName>
        <fullName evidence="1">DsRBD fold-containing protein</fullName>
    </submittedName>
</protein>